<dbReference type="EMBL" id="PIPL01000001">
    <property type="protein sequence ID" value="RUO26627.1"/>
    <property type="molecule type" value="Genomic_DNA"/>
</dbReference>
<evidence type="ECO:0000256" key="4">
    <source>
        <dbReference type="ARBA" id="ARBA00022692"/>
    </source>
</evidence>
<evidence type="ECO:0000256" key="5">
    <source>
        <dbReference type="ARBA" id="ARBA00022989"/>
    </source>
</evidence>
<dbReference type="HAMAP" id="MF_00910">
    <property type="entry name" value="FtsL"/>
    <property type="match status" value="1"/>
</dbReference>
<name>A0A432W8Z4_9GAMM</name>
<comment type="caution">
    <text evidence="10">The sequence shown here is derived from an EMBL/GenBank/DDBJ whole genome shotgun (WGS) entry which is preliminary data.</text>
</comment>
<comment type="similarity">
    <text evidence="8">Belongs to the FtsL family.</text>
</comment>
<gene>
    <name evidence="8 10" type="primary">ftsL</name>
    <name evidence="10" type="ORF">CWE09_07975</name>
</gene>
<comment type="subunit">
    <text evidence="8">Part of a complex composed of FtsB, FtsL and FtsQ.</text>
</comment>
<organism evidence="10 11">
    <name type="scientific">Aliidiomarina minuta</name>
    <dbReference type="NCBI Taxonomy" id="880057"/>
    <lineage>
        <taxon>Bacteria</taxon>
        <taxon>Pseudomonadati</taxon>
        <taxon>Pseudomonadota</taxon>
        <taxon>Gammaproteobacteria</taxon>
        <taxon>Alteromonadales</taxon>
        <taxon>Idiomarinaceae</taxon>
        <taxon>Aliidiomarina</taxon>
    </lineage>
</organism>
<dbReference type="AlphaFoldDB" id="A0A432W8Z4"/>
<dbReference type="GO" id="GO:0043093">
    <property type="term" value="P:FtsZ-dependent cytokinesis"/>
    <property type="evidence" value="ECO:0007669"/>
    <property type="project" value="UniProtKB-UniRule"/>
</dbReference>
<dbReference type="RefSeq" id="WP_126803436.1">
    <property type="nucleotide sequence ID" value="NZ_PIPL01000001.1"/>
</dbReference>
<dbReference type="OrthoDB" id="6196803at2"/>
<keyword evidence="11" id="KW-1185">Reference proteome</keyword>
<evidence type="ECO:0000256" key="7">
    <source>
        <dbReference type="ARBA" id="ARBA00023306"/>
    </source>
</evidence>
<evidence type="ECO:0000256" key="6">
    <source>
        <dbReference type="ARBA" id="ARBA00023136"/>
    </source>
</evidence>
<protein>
    <recommendedName>
        <fullName evidence="8 9">Cell division protein FtsL</fullName>
    </recommendedName>
</protein>
<feature type="transmembrane region" description="Helical" evidence="8">
    <location>
        <begin position="20"/>
        <end position="41"/>
    </location>
</feature>
<accession>A0A432W8Z4</accession>
<evidence type="ECO:0000256" key="9">
    <source>
        <dbReference type="NCBIfam" id="TIGR02209"/>
    </source>
</evidence>
<dbReference type="InterPro" id="IPR011922">
    <property type="entry name" value="Cell_div_FtsL"/>
</dbReference>
<proteinExistence type="inferred from homology"/>
<evidence type="ECO:0000256" key="1">
    <source>
        <dbReference type="ARBA" id="ARBA00004401"/>
    </source>
</evidence>
<keyword evidence="2 8" id="KW-1003">Cell membrane</keyword>
<evidence type="ECO:0000313" key="11">
    <source>
        <dbReference type="Proteomes" id="UP000288293"/>
    </source>
</evidence>
<keyword evidence="3 8" id="KW-0132">Cell division</keyword>
<evidence type="ECO:0000313" key="10">
    <source>
        <dbReference type="EMBL" id="RUO26627.1"/>
    </source>
</evidence>
<sequence>MSAIQHSSLLRVIYQDLVRFRGLLFWALLVLISSLAVIYLTHANRELIAERETLLQARDELDVEWRHLVIEQSSLAEHSRIEHLATRDLNMQRPGEEQEVLVPWR</sequence>
<keyword evidence="5 8" id="KW-1133">Transmembrane helix</keyword>
<dbReference type="Proteomes" id="UP000288293">
    <property type="component" value="Unassembled WGS sequence"/>
</dbReference>
<evidence type="ECO:0000256" key="8">
    <source>
        <dbReference type="HAMAP-Rule" id="MF_00910"/>
    </source>
</evidence>
<dbReference type="PANTHER" id="PTHR37479">
    <property type="entry name" value="CELL DIVISION PROTEIN FTSL"/>
    <property type="match status" value="1"/>
</dbReference>
<keyword evidence="4 8" id="KW-0812">Transmembrane</keyword>
<comment type="subcellular location">
    <subcellularLocation>
        <location evidence="8">Cell inner membrane</location>
        <topology evidence="8">Single-pass type II membrane protein</topology>
    </subcellularLocation>
    <subcellularLocation>
        <location evidence="1">Cell membrane</location>
        <topology evidence="1">Single-pass type II membrane protein</topology>
    </subcellularLocation>
    <text evidence="8">Localizes to the division septum where it forms a ring structure.</text>
</comment>
<dbReference type="Pfam" id="PF04999">
    <property type="entry name" value="FtsL"/>
    <property type="match status" value="1"/>
</dbReference>
<dbReference type="GO" id="GO:0005886">
    <property type="term" value="C:plasma membrane"/>
    <property type="evidence" value="ECO:0007669"/>
    <property type="project" value="UniProtKB-SubCell"/>
</dbReference>
<dbReference type="PANTHER" id="PTHR37479:SF1">
    <property type="entry name" value="CELL DIVISION PROTEIN FTSL"/>
    <property type="match status" value="1"/>
</dbReference>
<keyword evidence="6 8" id="KW-0472">Membrane</keyword>
<evidence type="ECO:0000256" key="2">
    <source>
        <dbReference type="ARBA" id="ARBA00022475"/>
    </source>
</evidence>
<comment type="function">
    <text evidence="8">Essential cell division protein. May link together the upstream cell division proteins, which are predominantly cytoplasmic, with the downstream cell division proteins, which are predominantly periplasmic.</text>
</comment>
<dbReference type="GO" id="GO:0032153">
    <property type="term" value="C:cell division site"/>
    <property type="evidence" value="ECO:0007669"/>
    <property type="project" value="UniProtKB-UniRule"/>
</dbReference>
<keyword evidence="8" id="KW-0997">Cell inner membrane</keyword>
<keyword evidence="7 8" id="KW-0131">Cell cycle</keyword>
<dbReference type="NCBIfam" id="TIGR02209">
    <property type="entry name" value="ftsL_broad"/>
    <property type="match status" value="1"/>
</dbReference>
<reference evidence="10 11" key="1">
    <citation type="journal article" date="2011" name="Front. Microbiol.">
        <title>Genomic signatures of strain selection and enhancement in Bacillus atrophaeus var. globigii, a historical biowarfare simulant.</title>
        <authorList>
            <person name="Gibbons H.S."/>
            <person name="Broomall S.M."/>
            <person name="McNew L.A."/>
            <person name="Daligault H."/>
            <person name="Chapman C."/>
            <person name="Bruce D."/>
            <person name="Karavis M."/>
            <person name="Krepps M."/>
            <person name="McGregor P.A."/>
            <person name="Hong C."/>
            <person name="Park K.H."/>
            <person name="Akmal A."/>
            <person name="Feldman A."/>
            <person name="Lin J.S."/>
            <person name="Chang W.E."/>
            <person name="Higgs B.W."/>
            <person name="Demirev P."/>
            <person name="Lindquist J."/>
            <person name="Liem A."/>
            <person name="Fochler E."/>
            <person name="Read T.D."/>
            <person name="Tapia R."/>
            <person name="Johnson S."/>
            <person name="Bishop-Lilly K.A."/>
            <person name="Detter C."/>
            <person name="Han C."/>
            <person name="Sozhamannan S."/>
            <person name="Rosenzweig C.N."/>
            <person name="Skowronski E.W."/>
        </authorList>
    </citation>
    <scope>NUCLEOTIDE SEQUENCE [LARGE SCALE GENOMIC DNA]</scope>
    <source>
        <strain evidence="10 11">MLST1</strain>
    </source>
</reference>
<evidence type="ECO:0000256" key="3">
    <source>
        <dbReference type="ARBA" id="ARBA00022618"/>
    </source>
</evidence>